<evidence type="ECO:0000259" key="2">
    <source>
        <dbReference type="Pfam" id="PF16327"/>
    </source>
</evidence>
<name>A0A090MM41_AFIFE</name>
<dbReference type="STRING" id="1035.BN961_01861"/>
<accession>A0A090MM41</accession>
<feature type="transmembrane region" description="Helical" evidence="1">
    <location>
        <begin position="95"/>
        <end position="114"/>
    </location>
</feature>
<organism evidence="3 4">
    <name type="scientific">Afipia felis</name>
    <name type="common">Cat scratch disease bacillus</name>
    <dbReference type="NCBI Taxonomy" id="1035"/>
    <lineage>
        <taxon>Bacteria</taxon>
        <taxon>Pseudomonadati</taxon>
        <taxon>Pseudomonadota</taxon>
        <taxon>Alphaproteobacteria</taxon>
        <taxon>Hyphomicrobiales</taxon>
        <taxon>Nitrobacteraceae</taxon>
        <taxon>Afipia</taxon>
    </lineage>
</organism>
<gene>
    <name evidence="3" type="primary">ccmF</name>
    <name evidence="3" type="ORF">BN961_01861</name>
</gene>
<dbReference type="AlphaFoldDB" id="A0A090MM41"/>
<evidence type="ECO:0000256" key="1">
    <source>
        <dbReference type="SAM" id="Phobius"/>
    </source>
</evidence>
<keyword evidence="1" id="KW-1133">Transmembrane helix</keyword>
<reference evidence="3 4" key="1">
    <citation type="journal article" date="2014" name="Genome Announc.">
        <title>Genome Sequence of Afipia felis Strain 76713, Isolated in Hospital Water Using an Amoeba Co-Culture Procedure.</title>
        <authorList>
            <person name="Benamar S."/>
            <person name="La Scola B."/>
            <person name="Croce O."/>
        </authorList>
    </citation>
    <scope>NUCLEOTIDE SEQUENCE [LARGE SCALE GENOMIC DNA]</scope>
    <source>
        <strain evidence="3 4">76713</strain>
    </source>
</reference>
<dbReference type="InterPro" id="IPR032523">
    <property type="entry name" value="CcmF_C"/>
</dbReference>
<dbReference type="EMBL" id="CCAZ020000001">
    <property type="protein sequence ID" value="CEG08446.1"/>
    <property type="molecule type" value="Genomic_DNA"/>
</dbReference>
<keyword evidence="1" id="KW-0472">Membrane</keyword>
<proteinExistence type="predicted"/>
<protein>
    <submittedName>
        <fullName evidence="3">Cytochrome c-type biogenesis protein CcmF</fullName>
    </submittedName>
</protein>
<keyword evidence="4" id="KW-1185">Reference proteome</keyword>
<sequence length="139" mass="15053">MRLNDTAQLGSYSATFDGMTSRQGPNYREDIATFTIRQDGALVGTMTPSKRSFTTRGMSTTEAALMTRGVSQLYISLGAAEPNGSITARIYYKPMVLLIWFGPVLMAFGGMLSLSDRRLRVGAPKPARPKLSGLAQPAE</sequence>
<dbReference type="Proteomes" id="UP000035762">
    <property type="component" value="Unassembled WGS sequence"/>
</dbReference>
<evidence type="ECO:0000313" key="3">
    <source>
        <dbReference type="EMBL" id="CEG08446.1"/>
    </source>
</evidence>
<comment type="caution">
    <text evidence="3">The sequence shown here is derived from an EMBL/GenBank/DDBJ whole genome shotgun (WGS) entry which is preliminary data.</text>
</comment>
<dbReference type="Pfam" id="PF16327">
    <property type="entry name" value="CcmF_C"/>
    <property type="match status" value="1"/>
</dbReference>
<evidence type="ECO:0000313" key="4">
    <source>
        <dbReference type="Proteomes" id="UP000035762"/>
    </source>
</evidence>
<keyword evidence="1" id="KW-0812">Transmembrane</keyword>
<feature type="domain" description="Cytochrome c-type biogenesis protein CcmF C-terminal" evidence="2">
    <location>
        <begin position="1"/>
        <end position="117"/>
    </location>
</feature>